<dbReference type="AlphaFoldDB" id="A0A371YUY4"/>
<proteinExistence type="predicted"/>
<evidence type="ECO:0000313" key="3">
    <source>
        <dbReference type="Proteomes" id="UP000240957"/>
    </source>
</evidence>
<organism evidence="2 3">
    <name type="scientific">Acinetobacter sichuanensis</name>
    <dbReference type="NCBI Taxonomy" id="2136183"/>
    <lineage>
        <taxon>Bacteria</taxon>
        <taxon>Pseudomonadati</taxon>
        <taxon>Pseudomonadota</taxon>
        <taxon>Gammaproteobacteria</taxon>
        <taxon>Moraxellales</taxon>
        <taxon>Moraxellaceae</taxon>
        <taxon>Acinetobacter</taxon>
    </lineage>
</organism>
<reference evidence="4" key="3">
    <citation type="journal article" date="2019" name="Int. J. Syst. Evol. Microbiol.">
        <title>The Global Catalogue of Microorganisms (GCM) 10K type strain sequencing project: providing services to taxonomists for standard genome sequencing and annotation.</title>
        <authorList>
            <consortium name="The Broad Institute Genomics Platform"/>
            <consortium name="The Broad Institute Genome Sequencing Center for Infectious Disease"/>
            <person name="Wu L."/>
            <person name="Ma J."/>
        </authorList>
    </citation>
    <scope>NUCLEOTIDE SEQUENCE [LARGE SCALE GENOMIC DNA]</scope>
    <source>
        <strain evidence="4">KCTC 62575</strain>
    </source>
</reference>
<gene>
    <name evidence="1" type="ORF">ACFODO_01675</name>
    <name evidence="2" type="ORF">C9E89_002590</name>
</gene>
<dbReference type="Proteomes" id="UP001595455">
    <property type="component" value="Unassembled WGS sequence"/>
</dbReference>
<evidence type="ECO:0008006" key="5">
    <source>
        <dbReference type="Google" id="ProtNLM"/>
    </source>
</evidence>
<evidence type="ECO:0000313" key="2">
    <source>
        <dbReference type="EMBL" id="RFC85285.1"/>
    </source>
</evidence>
<keyword evidence="4" id="KW-1185">Reference proteome</keyword>
<dbReference type="PROSITE" id="PS51257">
    <property type="entry name" value="PROKAR_LIPOPROTEIN"/>
    <property type="match status" value="1"/>
</dbReference>
<protein>
    <recommendedName>
        <fullName evidence="5">Lipoprotein</fullName>
    </recommendedName>
</protein>
<comment type="caution">
    <text evidence="2">The sequence shown here is derived from an EMBL/GenBank/DDBJ whole genome shotgun (WGS) entry which is preliminary data.</text>
</comment>
<accession>A0A371YUY4</accession>
<reference evidence="1" key="4">
    <citation type="submission" date="2024-09" db="EMBL/GenBank/DDBJ databases">
        <authorList>
            <person name="Sun Q."/>
            <person name="Mori K."/>
        </authorList>
    </citation>
    <scope>NUCLEOTIDE SEQUENCE</scope>
    <source>
        <strain evidence="1">KCTC 62575</strain>
    </source>
</reference>
<evidence type="ECO:0000313" key="1">
    <source>
        <dbReference type="EMBL" id="MFC2993998.1"/>
    </source>
</evidence>
<sequence>MMAFKYTQIGSFKYVGMAICLLLGACDSSTQTKNTTSSQGDVASVKVVADSAQENTVDIEDGKRLTEVAGRTALPRLTEPESIAHSKKMISKASQAYVGRYHLIIDCSEKFALCDKGKAEFVISLLADGTSHRTIVYLGKMSHEARSKPSSHIYQQNTWTFNPKTHQIEVKRKEGVNFYYHVNPEGNLVIDLDSIYANNKVENGQLIDGTYVPTKAYVLKKLETKN</sequence>
<dbReference type="EMBL" id="PYIX02000002">
    <property type="protein sequence ID" value="RFC85285.1"/>
    <property type="molecule type" value="Genomic_DNA"/>
</dbReference>
<dbReference type="RefSeq" id="WP_107006880.1">
    <property type="nucleotide sequence ID" value="NZ_JAVIDQ010000003.1"/>
</dbReference>
<reference evidence="1" key="1">
    <citation type="journal article" date="2014" name="Int. J. Syst. Evol. Microbiol.">
        <title>Complete genome of a new Firmicutes species belonging to the dominant human colonic microbiota ('Ruminococcus bicirculans') reveals two chromosomes and a selective capacity to utilize plant glucans.</title>
        <authorList>
            <consortium name="NISC Comparative Sequencing Program"/>
            <person name="Wegmann U."/>
            <person name="Louis P."/>
            <person name="Goesmann A."/>
            <person name="Henrissat B."/>
            <person name="Duncan S.H."/>
            <person name="Flint H.J."/>
        </authorList>
    </citation>
    <scope>NUCLEOTIDE SEQUENCE</scope>
    <source>
        <strain evidence="1">KCTC 62575</strain>
    </source>
</reference>
<reference evidence="2 3" key="2">
    <citation type="submission" date="2018-08" db="EMBL/GenBank/DDBJ databases">
        <title>The draft genome of Acinetobacter sichuanensis strain WCHAc060041.</title>
        <authorList>
            <person name="Qin J."/>
            <person name="Feng Y."/>
            <person name="Zong Z."/>
        </authorList>
    </citation>
    <scope>NUCLEOTIDE SEQUENCE [LARGE SCALE GENOMIC DNA]</scope>
    <source>
        <strain evidence="2 3">WCHAc060041</strain>
    </source>
</reference>
<dbReference type="OrthoDB" id="6717149at2"/>
<name>A0A371YUY4_9GAMM</name>
<dbReference type="Proteomes" id="UP000240957">
    <property type="component" value="Unassembled WGS sequence"/>
</dbReference>
<dbReference type="EMBL" id="JBHRSF010000005">
    <property type="protein sequence ID" value="MFC2993998.1"/>
    <property type="molecule type" value="Genomic_DNA"/>
</dbReference>
<evidence type="ECO:0000313" key="4">
    <source>
        <dbReference type="Proteomes" id="UP001595455"/>
    </source>
</evidence>